<dbReference type="NCBIfam" id="TIGR03086">
    <property type="entry name" value="TIGR03086 family metal-binding protein"/>
    <property type="match status" value="1"/>
</dbReference>
<sequence>MALSDRPGERHRQVAGLFTDRVRGARSWDAPSPVPGWTARDVVRHLTEWLPGFLASGAGVGLPHGPSVDEDPVAAWQVHCDGVQAVLDDPETAHRELTNPHVGSLPLETAIDRFYTADVFMHTWDLARATGQDDRLDPGFCARLLAGMEPMEQTIRSSGQFGARVEVPGGADAQTRLLGFIGRDPFWPGQRSVPRSRRRR</sequence>
<proteinExistence type="predicted"/>
<reference evidence="2 3" key="1">
    <citation type="submission" date="2021-01" db="EMBL/GenBank/DDBJ databases">
        <title>Whole genome shotgun sequence of Microbispora siamensis NBRC 104113.</title>
        <authorList>
            <person name="Komaki H."/>
            <person name="Tamura T."/>
        </authorList>
    </citation>
    <scope>NUCLEOTIDE SEQUENCE [LARGE SCALE GENOMIC DNA]</scope>
    <source>
        <strain evidence="2 3">NBRC 104113</strain>
    </source>
</reference>
<evidence type="ECO:0000259" key="1">
    <source>
        <dbReference type="Pfam" id="PF11716"/>
    </source>
</evidence>
<organism evidence="2 3">
    <name type="scientific">Microbispora siamensis</name>
    <dbReference type="NCBI Taxonomy" id="564413"/>
    <lineage>
        <taxon>Bacteria</taxon>
        <taxon>Bacillati</taxon>
        <taxon>Actinomycetota</taxon>
        <taxon>Actinomycetes</taxon>
        <taxon>Streptosporangiales</taxon>
        <taxon>Streptosporangiaceae</taxon>
        <taxon>Microbispora</taxon>
    </lineage>
</organism>
<dbReference type="EMBL" id="BOOF01000030">
    <property type="protein sequence ID" value="GIH64181.1"/>
    <property type="molecule type" value="Genomic_DNA"/>
</dbReference>
<dbReference type="RefSeq" id="WP_204050464.1">
    <property type="nucleotide sequence ID" value="NZ_BOOF01000030.1"/>
</dbReference>
<dbReference type="NCBIfam" id="TIGR03083">
    <property type="entry name" value="maleylpyruvate isomerase family mycothiol-dependent enzyme"/>
    <property type="match status" value="1"/>
</dbReference>
<comment type="caution">
    <text evidence="2">The sequence shown here is derived from an EMBL/GenBank/DDBJ whole genome shotgun (WGS) entry which is preliminary data.</text>
</comment>
<dbReference type="InterPro" id="IPR024344">
    <property type="entry name" value="MDMPI_metal-binding"/>
</dbReference>
<dbReference type="InterPro" id="IPR017517">
    <property type="entry name" value="Maleyloyr_isom"/>
</dbReference>
<keyword evidence="3" id="KW-1185">Reference proteome</keyword>
<feature type="domain" description="Mycothiol-dependent maleylpyruvate isomerase metal-binding" evidence="1">
    <location>
        <begin position="21"/>
        <end position="127"/>
    </location>
</feature>
<dbReference type="SUPFAM" id="SSF109854">
    <property type="entry name" value="DinB/YfiT-like putative metalloenzymes"/>
    <property type="match status" value="1"/>
</dbReference>
<dbReference type="Proteomes" id="UP000660454">
    <property type="component" value="Unassembled WGS sequence"/>
</dbReference>
<gene>
    <name evidence="2" type="ORF">Msi02_49980</name>
</gene>
<dbReference type="Pfam" id="PF11716">
    <property type="entry name" value="MDMPI_N"/>
    <property type="match status" value="1"/>
</dbReference>
<dbReference type="InterPro" id="IPR017520">
    <property type="entry name" value="CHP03086"/>
</dbReference>
<accession>A0ABQ4GRX0</accession>
<evidence type="ECO:0000313" key="3">
    <source>
        <dbReference type="Proteomes" id="UP000660454"/>
    </source>
</evidence>
<name>A0ABQ4GRX0_9ACTN</name>
<dbReference type="Gene3D" id="1.20.120.450">
    <property type="entry name" value="dinb family like domain"/>
    <property type="match status" value="1"/>
</dbReference>
<dbReference type="InterPro" id="IPR034660">
    <property type="entry name" value="DinB/YfiT-like"/>
</dbReference>
<protein>
    <recommendedName>
        <fullName evidence="1">Mycothiol-dependent maleylpyruvate isomerase metal-binding domain-containing protein</fullName>
    </recommendedName>
</protein>
<evidence type="ECO:0000313" key="2">
    <source>
        <dbReference type="EMBL" id="GIH64181.1"/>
    </source>
</evidence>